<dbReference type="Pfam" id="PF04552">
    <property type="entry name" value="Sigma54_DBD"/>
    <property type="match status" value="1"/>
</dbReference>
<dbReference type="Gene3D" id="1.10.10.60">
    <property type="entry name" value="Homeodomain-like"/>
    <property type="match status" value="1"/>
</dbReference>
<evidence type="ECO:0008006" key="12">
    <source>
        <dbReference type="Google" id="ProtNLM"/>
    </source>
</evidence>
<accession>A0A381SG50</accession>
<evidence type="ECO:0000256" key="2">
    <source>
        <dbReference type="ARBA" id="ARBA00022478"/>
    </source>
</evidence>
<dbReference type="InterPro" id="IPR038709">
    <property type="entry name" value="RpoN_core-bd_sf"/>
</dbReference>
<dbReference type="InterPro" id="IPR007046">
    <property type="entry name" value="RNA_pol_sigma_54_core-bd"/>
</dbReference>
<keyword evidence="3" id="KW-0808">Transferase</keyword>
<evidence type="ECO:0000256" key="5">
    <source>
        <dbReference type="ARBA" id="ARBA00023015"/>
    </source>
</evidence>
<dbReference type="InterPro" id="IPR007634">
    <property type="entry name" value="RNA_pol_sigma_54_DNA-bd"/>
</dbReference>
<dbReference type="GO" id="GO:0003677">
    <property type="term" value="F:DNA binding"/>
    <property type="evidence" value="ECO:0007669"/>
    <property type="project" value="UniProtKB-KW"/>
</dbReference>
<dbReference type="PANTHER" id="PTHR32248:SF4">
    <property type="entry name" value="RNA POLYMERASE SIGMA-54 FACTOR"/>
    <property type="match status" value="1"/>
</dbReference>
<keyword evidence="5" id="KW-0805">Transcription regulation</keyword>
<dbReference type="GO" id="GO:0016779">
    <property type="term" value="F:nucleotidyltransferase activity"/>
    <property type="evidence" value="ECO:0007669"/>
    <property type="project" value="UniProtKB-KW"/>
</dbReference>
<proteinExistence type="inferred from homology"/>
<dbReference type="Pfam" id="PF00309">
    <property type="entry name" value="Sigma54_AID"/>
    <property type="match status" value="1"/>
</dbReference>
<protein>
    <recommendedName>
        <fullName evidence="12">RNA polymerase sigma-54 factor</fullName>
    </recommendedName>
</protein>
<dbReference type="NCBIfam" id="TIGR02395">
    <property type="entry name" value="rpoN_sigma"/>
    <property type="match status" value="1"/>
</dbReference>
<dbReference type="GO" id="GO:0000428">
    <property type="term" value="C:DNA-directed RNA polymerase complex"/>
    <property type="evidence" value="ECO:0007669"/>
    <property type="project" value="UniProtKB-KW"/>
</dbReference>
<evidence type="ECO:0000256" key="1">
    <source>
        <dbReference type="ARBA" id="ARBA00008798"/>
    </source>
</evidence>
<dbReference type="Gene3D" id="1.10.10.1330">
    <property type="entry name" value="RNA polymerase sigma-54 factor, core-binding domain"/>
    <property type="match status" value="1"/>
</dbReference>
<organism evidence="11">
    <name type="scientific">marine metagenome</name>
    <dbReference type="NCBI Taxonomy" id="408172"/>
    <lineage>
        <taxon>unclassified sequences</taxon>
        <taxon>metagenomes</taxon>
        <taxon>ecological metagenomes</taxon>
    </lineage>
</organism>
<feature type="domain" description="RNA polymerase sigma factor 54 DNA-binding" evidence="9">
    <location>
        <begin position="289"/>
        <end position="447"/>
    </location>
</feature>
<dbReference type="PROSITE" id="PS00718">
    <property type="entry name" value="SIGMA54_2"/>
    <property type="match status" value="1"/>
</dbReference>
<gene>
    <name evidence="11" type="ORF">METZ01_LOCUS55313</name>
</gene>
<dbReference type="PANTHER" id="PTHR32248">
    <property type="entry name" value="RNA POLYMERASE SIGMA-54 FACTOR"/>
    <property type="match status" value="1"/>
</dbReference>
<evidence type="ECO:0000259" key="10">
    <source>
        <dbReference type="Pfam" id="PF04963"/>
    </source>
</evidence>
<dbReference type="PROSITE" id="PS50044">
    <property type="entry name" value="SIGMA54_3"/>
    <property type="match status" value="1"/>
</dbReference>
<dbReference type="GO" id="GO:0006352">
    <property type="term" value="P:DNA-templated transcription initiation"/>
    <property type="evidence" value="ECO:0007669"/>
    <property type="project" value="InterPro"/>
</dbReference>
<keyword evidence="8" id="KW-0804">Transcription</keyword>
<dbReference type="GO" id="GO:0001216">
    <property type="term" value="F:DNA-binding transcription activator activity"/>
    <property type="evidence" value="ECO:0007669"/>
    <property type="project" value="InterPro"/>
</dbReference>
<dbReference type="Pfam" id="PF04963">
    <property type="entry name" value="Sigma54_CBD"/>
    <property type="match status" value="1"/>
</dbReference>
<evidence type="ECO:0000256" key="6">
    <source>
        <dbReference type="ARBA" id="ARBA00023082"/>
    </source>
</evidence>
<keyword evidence="2" id="KW-0240">DNA-directed RNA polymerase</keyword>
<evidence type="ECO:0000256" key="4">
    <source>
        <dbReference type="ARBA" id="ARBA00022695"/>
    </source>
</evidence>
<dbReference type="EMBL" id="UINC01003007">
    <property type="protein sequence ID" value="SVA02459.1"/>
    <property type="molecule type" value="Genomic_DNA"/>
</dbReference>
<dbReference type="InterPro" id="IPR000394">
    <property type="entry name" value="RNA_pol_sigma_54"/>
</dbReference>
<keyword evidence="7" id="KW-0238">DNA-binding</keyword>
<dbReference type="PRINTS" id="PR00045">
    <property type="entry name" value="SIGMA54FCT"/>
</dbReference>
<dbReference type="GO" id="GO:0016987">
    <property type="term" value="F:sigma factor activity"/>
    <property type="evidence" value="ECO:0007669"/>
    <property type="project" value="UniProtKB-KW"/>
</dbReference>
<evidence type="ECO:0000256" key="7">
    <source>
        <dbReference type="ARBA" id="ARBA00023125"/>
    </source>
</evidence>
<dbReference type="PIRSF" id="PIRSF000774">
    <property type="entry name" value="RpoN"/>
    <property type="match status" value="1"/>
</dbReference>
<evidence type="ECO:0000256" key="8">
    <source>
        <dbReference type="ARBA" id="ARBA00023163"/>
    </source>
</evidence>
<sequence>MATLKQKQSLRQSLSPQQVIQANILQLNISILEKKIIDELESNPLLEQSETDDESILAADDLEKEVEYDEDPDEYEPANIYENNNVQDRDIPVKAQLDFIEGLVQQLDAYKFKDWERAIAEEILWNLDENGYLAIEPVLIADRYERTDNEVLSILEKIQHLDPPGIAARDLKECLKIQLVDKQDTVSYQVVMNYFDDFANHRYEKIKKNLNIDNATLEEVINEIAKLDPHPGKGKIGNDSETVIPDLLVVQQDGQWKIIINDSILPELNISNEYVTMLNKNDISTDTKKYLKGKFDLASWFIQAIEQRHNTLSKVMRSIIERQTSFFEGDTDVLIPMKLQDIADEITMDISTISRSTRGKYVDTPYGIFELKSFFTDGYIIDSGEEVSTNTIKDLLKQLIDEEDKKIPLTDTNLAKKLNSKGYPVARRTVAKYREQLHFPVARLRRKLTH</sequence>
<name>A0A381SG50_9ZZZZ</name>
<evidence type="ECO:0000313" key="11">
    <source>
        <dbReference type="EMBL" id="SVA02459.1"/>
    </source>
</evidence>
<keyword evidence="6" id="KW-0731">Sigma factor</keyword>
<keyword evidence="4" id="KW-0548">Nucleotidyltransferase</keyword>
<evidence type="ECO:0000256" key="3">
    <source>
        <dbReference type="ARBA" id="ARBA00022679"/>
    </source>
</evidence>
<comment type="similarity">
    <text evidence="1">Belongs to the sigma-54 factor family.</text>
</comment>
<evidence type="ECO:0000259" key="9">
    <source>
        <dbReference type="Pfam" id="PF04552"/>
    </source>
</evidence>
<feature type="domain" description="RNA polymerase sigma factor 54 core-binding" evidence="10">
    <location>
        <begin position="98"/>
        <end position="274"/>
    </location>
</feature>
<reference evidence="11" key="1">
    <citation type="submission" date="2018-05" db="EMBL/GenBank/DDBJ databases">
        <authorList>
            <person name="Lanie J.A."/>
            <person name="Ng W.-L."/>
            <person name="Kazmierczak K.M."/>
            <person name="Andrzejewski T.M."/>
            <person name="Davidsen T.M."/>
            <person name="Wayne K.J."/>
            <person name="Tettelin H."/>
            <person name="Glass J.I."/>
            <person name="Rusch D."/>
            <person name="Podicherti R."/>
            <person name="Tsui H.-C.T."/>
            <person name="Winkler M.E."/>
        </authorList>
    </citation>
    <scope>NUCLEOTIDE SEQUENCE</scope>
</reference>
<dbReference type="AlphaFoldDB" id="A0A381SG50"/>